<keyword evidence="1" id="KW-0812">Transmembrane</keyword>
<reference evidence="3" key="1">
    <citation type="submission" date="2017-11" db="EMBL/GenBank/DDBJ databases">
        <authorList>
            <person name="Chan K.G."/>
            <person name="Lee L.S."/>
        </authorList>
    </citation>
    <scope>NUCLEOTIDE SEQUENCE [LARGE SCALE GENOMIC DNA]</scope>
    <source>
        <strain evidence="3">DSM 100970</strain>
    </source>
</reference>
<dbReference type="InterPro" id="IPR012902">
    <property type="entry name" value="N_methyl_site"/>
</dbReference>
<keyword evidence="1" id="KW-0472">Membrane</keyword>
<evidence type="ECO:0000256" key="1">
    <source>
        <dbReference type="SAM" id="Phobius"/>
    </source>
</evidence>
<dbReference type="InterPro" id="IPR031982">
    <property type="entry name" value="PilE-like"/>
</dbReference>
<gene>
    <name evidence="2" type="ORF">CUN60_03085</name>
</gene>
<dbReference type="EMBL" id="CP024847">
    <property type="protein sequence ID" value="AUR51324.1"/>
    <property type="molecule type" value="Genomic_DNA"/>
</dbReference>
<keyword evidence="1" id="KW-1133">Transmembrane helix</keyword>
<dbReference type="Pfam" id="PF16732">
    <property type="entry name" value="ComP_DUS"/>
    <property type="match status" value="1"/>
</dbReference>
<dbReference type="Proteomes" id="UP000236655">
    <property type="component" value="Chromosome"/>
</dbReference>
<dbReference type="NCBIfam" id="TIGR02532">
    <property type="entry name" value="IV_pilin_GFxxxE"/>
    <property type="match status" value="1"/>
</dbReference>
<sequence>MIQTGIVAAVPKNKNSFIASGFTLIQLMITIAVIGILATIAIPSYQNYIIANNMHSAAKTVLKDAQYMQKWFNLCGSYARDTTSTQTPQCFTGASNASNVAWPVLPYQIAPESGTPLYRIGFTSATPNTTDPGDFNGVRLIATPICGTVQANSGCVCVDQDSNVTENANASCSNAGGLCSCTN</sequence>
<feature type="transmembrane region" description="Helical" evidence="1">
    <location>
        <begin position="17"/>
        <end position="42"/>
    </location>
</feature>
<evidence type="ECO:0000313" key="3">
    <source>
        <dbReference type="Proteomes" id="UP000236655"/>
    </source>
</evidence>
<keyword evidence="3" id="KW-1185">Reference proteome</keyword>
<protein>
    <recommendedName>
        <fullName evidence="4">Prepilin-type N-terminal cleavage/methylation domain-containing protein</fullName>
    </recommendedName>
</protein>
<evidence type="ECO:0008006" key="4">
    <source>
        <dbReference type="Google" id="ProtNLM"/>
    </source>
</evidence>
<dbReference type="GO" id="GO:0043683">
    <property type="term" value="P:type IV pilus assembly"/>
    <property type="evidence" value="ECO:0007669"/>
    <property type="project" value="InterPro"/>
</dbReference>
<organism evidence="2 3">
    <name type="scientific">Aquella oligotrophica</name>
    <dbReference type="NCBI Taxonomy" id="2067065"/>
    <lineage>
        <taxon>Bacteria</taxon>
        <taxon>Pseudomonadati</taxon>
        <taxon>Pseudomonadota</taxon>
        <taxon>Betaproteobacteria</taxon>
        <taxon>Neisseriales</taxon>
        <taxon>Neisseriaceae</taxon>
        <taxon>Aquella</taxon>
    </lineage>
</organism>
<dbReference type="KEGG" id="nba:CUN60_03085"/>
<evidence type="ECO:0000313" key="2">
    <source>
        <dbReference type="EMBL" id="AUR51324.1"/>
    </source>
</evidence>
<accession>A0A2I7N4D9</accession>
<dbReference type="AlphaFoldDB" id="A0A2I7N4D9"/>
<dbReference type="InterPro" id="IPR045584">
    <property type="entry name" value="Pilin-like"/>
</dbReference>
<dbReference type="Gene3D" id="3.30.700.10">
    <property type="entry name" value="Glycoprotein, Type 4 Pilin"/>
    <property type="match status" value="1"/>
</dbReference>
<name>A0A2I7N4D9_9NEIS</name>
<dbReference type="SUPFAM" id="SSF54523">
    <property type="entry name" value="Pili subunits"/>
    <property type="match status" value="1"/>
</dbReference>
<proteinExistence type="predicted"/>